<dbReference type="RefSeq" id="WP_200355006.1">
    <property type="nucleotide sequence ID" value="NZ_JAENIL010000012.1"/>
</dbReference>
<protein>
    <recommendedName>
        <fullName evidence="2">Nal1 C-terminal domain-containing protein</fullName>
    </recommendedName>
</protein>
<dbReference type="InterPro" id="IPR043504">
    <property type="entry name" value="Peptidase_S1_PA_chymotrypsin"/>
</dbReference>
<gene>
    <name evidence="3" type="ORF">JIN87_07915</name>
</gene>
<dbReference type="InterPro" id="IPR009003">
    <property type="entry name" value="Peptidase_S1_PA"/>
</dbReference>
<name>A0A934RZP1_9BACT</name>
<evidence type="ECO:0000313" key="3">
    <source>
        <dbReference type="EMBL" id="MBK1876789.1"/>
    </source>
</evidence>
<feature type="domain" description="Nal1 C-terminal" evidence="2">
    <location>
        <begin position="161"/>
        <end position="264"/>
    </location>
</feature>
<dbReference type="Pfam" id="PF25819">
    <property type="entry name" value="Nal1_C"/>
    <property type="match status" value="1"/>
</dbReference>
<comment type="caution">
    <text evidence="3">The sequence shown here is derived from an EMBL/GenBank/DDBJ whole genome shotgun (WGS) entry which is preliminary data.</text>
</comment>
<feature type="compositionally biased region" description="Gly residues" evidence="1">
    <location>
        <begin position="295"/>
        <end position="304"/>
    </location>
</feature>
<accession>A0A934RZP1</accession>
<dbReference type="EMBL" id="JAENIL010000012">
    <property type="protein sequence ID" value="MBK1876789.1"/>
    <property type="molecule type" value="Genomic_DNA"/>
</dbReference>
<feature type="region of interest" description="Disordered" evidence="1">
    <location>
        <begin position="288"/>
        <end position="311"/>
    </location>
</feature>
<evidence type="ECO:0000256" key="1">
    <source>
        <dbReference type="SAM" id="MobiDB-lite"/>
    </source>
</evidence>
<dbReference type="Proteomes" id="UP000617628">
    <property type="component" value="Unassembled WGS sequence"/>
</dbReference>
<sequence length="384" mass="38851">MKSFIRASVPAVAGLVLTASLYGPPPPGKGPNRGGDDGGTQVDHRALQTDEIKLGTSGGWQFDLANGYCCGGTLGALIEFDGKKHILSNFHVLAADVVPGGNGVTAQLDDPVIHPALIDTNCGSSAYRDVASLSGVANPLLGSNIDAATAEILPGAVDLSGAILQIGQISNQTVAASVGQAVKKSGRTTGFTRSTVAYLDVNVEVAYDDECAGVEIGVGLFEGQIVVDNSGSSFLAGGDSGSLLVEDKADRPRAIGLLFAGSSTHAIANPIDDVLGFFNATMVGLDGTGSEEDSSGGGGNGRGNGGKKNRGNAAEIAKAMAANKKAEALARRVAKGVGHGVGVDDSGKPYVAIFVETLEGEASDISEIDGVPVRLVETGRFVAF</sequence>
<dbReference type="Gene3D" id="2.40.10.10">
    <property type="entry name" value="Trypsin-like serine proteases"/>
    <property type="match status" value="1"/>
</dbReference>
<dbReference type="InterPro" id="IPR057904">
    <property type="entry name" value="Nal1_C"/>
</dbReference>
<feature type="region of interest" description="Disordered" evidence="1">
    <location>
        <begin position="23"/>
        <end position="42"/>
    </location>
</feature>
<reference evidence="3" key="1">
    <citation type="submission" date="2021-01" db="EMBL/GenBank/DDBJ databases">
        <title>Modified the classification status of verrucomicrobia.</title>
        <authorList>
            <person name="Feng X."/>
        </authorList>
    </citation>
    <scope>NUCLEOTIDE SEQUENCE</scope>
    <source>
        <strain evidence="3">KCTC 13126</strain>
    </source>
</reference>
<keyword evidence="4" id="KW-1185">Reference proteome</keyword>
<proteinExistence type="predicted"/>
<dbReference type="SUPFAM" id="SSF50494">
    <property type="entry name" value="Trypsin-like serine proteases"/>
    <property type="match status" value="1"/>
</dbReference>
<evidence type="ECO:0000259" key="2">
    <source>
        <dbReference type="Pfam" id="PF25819"/>
    </source>
</evidence>
<evidence type="ECO:0000313" key="4">
    <source>
        <dbReference type="Proteomes" id="UP000617628"/>
    </source>
</evidence>
<dbReference type="AlphaFoldDB" id="A0A934RZP1"/>
<organism evidence="3 4">
    <name type="scientific">Pelagicoccus mobilis</name>
    <dbReference type="NCBI Taxonomy" id="415221"/>
    <lineage>
        <taxon>Bacteria</taxon>
        <taxon>Pseudomonadati</taxon>
        <taxon>Verrucomicrobiota</taxon>
        <taxon>Opitutia</taxon>
        <taxon>Puniceicoccales</taxon>
        <taxon>Pelagicoccaceae</taxon>
        <taxon>Pelagicoccus</taxon>
    </lineage>
</organism>